<sequence length="60" mass="6814">MKTFPSSSSQSPLVTSSGVTRAERRLMEAALSRQRPARWLQEDILLHAVIKDNKICKVFK</sequence>
<comment type="caution">
    <text evidence="1">The sequence shown here is derived from an EMBL/GenBank/DDBJ whole genome shotgun (WGS) entry which is preliminary data.</text>
</comment>
<protein>
    <submittedName>
        <fullName evidence="1">Uncharacterized protein</fullName>
    </submittedName>
</protein>
<accession>A0A4Z2EXG7</accession>
<name>A0A4Z2EXG7_9TELE</name>
<organism evidence="1 2">
    <name type="scientific">Liparis tanakae</name>
    <name type="common">Tanaka's snailfish</name>
    <dbReference type="NCBI Taxonomy" id="230148"/>
    <lineage>
        <taxon>Eukaryota</taxon>
        <taxon>Metazoa</taxon>
        <taxon>Chordata</taxon>
        <taxon>Craniata</taxon>
        <taxon>Vertebrata</taxon>
        <taxon>Euteleostomi</taxon>
        <taxon>Actinopterygii</taxon>
        <taxon>Neopterygii</taxon>
        <taxon>Teleostei</taxon>
        <taxon>Neoteleostei</taxon>
        <taxon>Acanthomorphata</taxon>
        <taxon>Eupercaria</taxon>
        <taxon>Perciformes</taxon>
        <taxon>Cottioidei</taxon>
        <taxon>Cottales</taxon>
        <taxon>Liparidae</taxon>
        <taxon>Liparis</taxon>
    </lineage>
</organism>
<dbReference type="Proteomes" id="UP000314294">
    <property type="component" value="Unassembled WGS sequence"/>
</dbReference>
<reference evidence="1 2" key="1">
    <citation type="submission" date="2019-03" db="EMBL/GenBank/DDBJ databases">
        <title>First draft genome of Liparis tanakae, snailfish: a comprehensive survey of snailfish specific genes.</title>
        <authorList>
            <person name="Kim W."/>
            <person name="Song I."/>
            <person name="Jeong J.-H."/>
            <person name="Kim D."/>
            <person name="Kim S."/>
            <person name="Ryu S."/>
            <person name="Song J.Y."/>
            <person name="Lee S.K."/>
        </authorList>
    </citation>
    <scope>NUCLEOTIDE SEQUENCE [LARGE SCALE GENOMIC DNA]</scope>
    <source>
        <tissue evidence="1">Muscle</tissue>
    </source>
</reference>
<evidence type="ECO:0000313" key="2">
    <source>
        <dbReference type="Proteomes" id="UP000314294"/>
    </source>
</evidence>
<dbReference type="EMBL" id="SRLO01002224">
    <property type="protein sequence ID" value="TNN33508.1"/>
    <property type="molecule type" value="Genomic_DNA"/>
</dbReference>
<proteinExistence type="predicted"/>
<dbReference type="AlphaFoldDB" id="A0A4Z2EXG7"/>
<evidence type="ECO:0000313" key="1">
    <source>
        <dbReference type="EMBL" id="TNN33508.1"/>
    </source>
</evidence>
<gene>
    <name evidence="1" type="ORF">EYF80_056329</name>
</gene>
<keyword evidence="2" id="KW-1185">Reference proteome</keyword>